<name>A0A2P6V305_9CHLO</name>
<feature type="compositionally biased region" description="Gly residues" evidence="1">
    <location>
        <begin position="123"/>
        <end position="135"/>
    </location>
</feature>
<evidence type="ECO:0000313" key="3">
    <source>
        <dbReference type="Proteomes" id="UP000239649"/>
    </source>
</evidence>
<comment type="caution">
    <text evidence="2">The sequence shown here is derived from an EMBL/GenBank/DDBJ whole genome shotgun (WGS) entry which is preliminary data.</text>
</comment>
<proteinExistence type="predicted"/>
<dbReference type="EMBL" id="LHPF02000037">
    <property type="protein sequence ID" value="PSC68461.1"/>
    <property type="molecule type" value="Genomic_DNA"/>
</dbReference>
<feature type="region of interest" description="Disordered" evidence="1">
    <location>
        <begin position="286"/>
        <end position="305"/>
    </location>
</feature>
<dbReference type="Proteomes" id="UP000239649">
    <property type="component" value="Unassembled WGS sequence"/>
</dbReference>
<reference evidence="2 3" key="1">
    <citation type="journal article" date="2018" name="Plant J.">
        <title>Genome sequences of Chlorella sorokiniana UTEX 1602 and Micractinium conductrix SAG 241.80: implications to maltose excretion by a green alga.</title>
        <authorList>
            <person name="Arriola M.B."/>
            <person name="Velmurugan N."/>
            <person name="Zhang Y."/>
            <person name="Plunkett M.H."/>
            <person name="Hondzo H."/>
            <person name="Barney B.M."/>
        </authorList>
    </citation>
    <scope>NUCLEOTIDE SEQUENCE [LARGE SCALE GENOMIC DNA]</scope>
    <source>
        <strain evidence="2 3">SAG 241.80</strain>
    </source>
</reference>
<protein>
    <submittedName>
        <fullName evidence="2">Uncharacterized protein</fullName>
    </submittedName>
</protein>
<dbReference type="AlphaFoldDB" id="A0A2P6V305"/>
<evidence type="ECO:0000313" key="2">
    <source>
        <dbReference type="EMBL" id="PSC68461.1"/>
    </source>
</evidence>
<feature type="region of interest" description="Disordered" evidence="1">
    <location>
        <begin position="1"/>
        <end position="50"/>
    </location>
</feature>
<organism evidence="2 3">
    <name type="scientific">Micractinium conductrix</name>
    <dbReference type="NCBI Taxonomy" id="554055"/>
    <lineage>
        <taxon>Eukaryota</taxon>
        <taxon>Viridiplantae</taxon>
        <taxon>Chlorophyta</taxon>
        <taxon>core chlorophytes</taxon>
        <taxon>Trebouxiophyceae</taxon>
        <taxon>Chlorellales</taxon>
        <taxon>Chlorellaceae</taxon>
        <taxon>Chlorella clade</taxon>
        <taxon>Micractinium</taxon>
    </lineage>
</organism>
<accession>A0A2P6V305</accession>
<evidence type="ECO:0000256" key="1">
    <source>
        <dbReference type="SAM" id="MobiDB-lite"/>
    </source>
</evidence>
<feature type="compositionally biased region" description="Low complexity" evidence="1">
    <location>
        <begin position="10"/>
        <end position="50"/>
    </location>
</feature>
<feature type="region of interest" description="Disordered" evidence="1">
    <location>
        <begin position="123"/>
        <end position="143"/>
    </location>
</feature>
<keyword evidence="3" id="KW-1185">Reference proteome</keyword>
<sequence length="544" mass="57246">MQQEQEQEEQPSSSPAAQQQPSSSPAAASSSSPAAAASSSSSSPAAASRNSRLLLLASSRDAKWGAHVTRQLEADGEMQPHLQHAKKAFQQGVARQAQQVKERLLRQSLASLPSMEDVQLRGELGGPAVRGGGGAPAAKPPPRSRVLRNLVGNVLWPLFHNILAAAGLSEDLCAYEASEECRVEGSNPYCNNTRKLIEAGLYAVTDAGVLERTPQGELKGARCCARVRAALGDVPSNLMLVPWSSSMSRLTVPVCEAITAYIECADNSVVRANQAAFDEMRTLLSTGDGAPADGSNKPAALPVSSPPAREAAEFAASLDTRLAMQAQARAASAAALAAAPVELPAGCSMRSDGVVVVRTDAPPYSTLAAATAANKKGKRGAMLPETLKINRGGDSCSILCADLWAALRREGGLFKVRKRIPLLAVLRSVTGLHSIPTTTITAVQELGMQAGDALQEALARGIAEGTLGGIVESPTVVTRTPTRELLMAAMQQRGILLPAFDGILSSNGTFIPVERLQTWAAPLARSRPTHPWLPWWPAKPRSVR</sequence>
<gene>
    <name evidence="2" type="ORF">C2E20_7931</name>
</gene>